<comment type="subcellular location">
    <subcellularLocation>
        <location evidence="1">Secreted</location>
    </subcellularLocation>
</comment>
<keyword evidence="10" id="KW-1185">Reference proteome</keyword>
<dbReference type="GO" id="GO:0042742">
    <property type="term" value="P:defense response to bacterium"/>
    <property type="evidence" value="ECO:0007669"/>
    <property type="project" value="UniProtKB-KW"/>
</dbReference>
<keyword evidence="3" id="KW-0964">Secreted</keyword>
<keyword evidence="4" id="KW-0929">Antimicrobial</keyword>
<dbReference type="AlphaFoldDB" id="A0A3Q2QHX5"/>
<evidence type="ECO:0008006" key="11">
    <source>
        <dbReference type="Google" id="ProtNLM"/>
    </source>
</evidence>
<evidence type="ECO:0000256" key="4">
    <source>
        <dbReference type="ARBA" id="ARBA00022529"/>
    </source>
</evidence>
<dbReference type="GO" id="GO:0005576">
    <property type="term" value="C:extracellular region"/>
    <property type="evidence" value="ECO:0007669"/>
    <property type="project" value="UniProtKB-SubCell"/>
</dbReference>
<evidence type="ECO:0000256" key="8">
    <source>
        <dbReference type="SAM" id="SignalP"/>
    </source>
</evidence>
<evidence type="ECO:0000256" key="5">
    <source>
        <dbReference type="ARBA" id="ARBA00022702"/>
    </source>
</evidence>
<dbReference type="InterPro" id="IPR010500">
    <property type="entry name" value="Hepcidin"/>
</dbReference>
<evidence type="ECO:0000313" key="10">
    <source>
        <dbReference type="Proteomes" id="UP000265000"/>
    </source>
</evidence>
<evidence type="ECO:0000256" key="6">
    <source>
        <dbReference type="ARBA" id="ARBA00023022"/>
    </source>
</evidence>
<organism evidence="9 10">
    <name type="scientific">Fundulus heteroclitus</name>
    <name type="common">Killifish</name>
    <name type="synonym">Mummichog</name>
    <dbReference type="NCBI Taxonomy" id="8078"/>
    <lineage>
        <taxon>Eukaryota</taxon>
        <taxon>Metazoa</taxon>
        <taxon>Chordata</taxon>
        <taxon>Craniata</taxon>
        <taxon>Vertebrata</taxon>
        <taxon>Euteleostomi</taxon>
        <taxon>Actinopterygii</taxon>
        <taxon>Neopterygii</taxon>
        <taxon>Teleostei</taxon>
        <taxon>Neoteleostei</taxon>
        <taxon>Acanthomorphata</taxon>
        <taxon>Ovalentaria</taxon>
        <taxon>Atherinomorphae</taxon>
        <taxon>Cyprinodontiformes</taxon>
        <taxon>Fundulidae</taxon>
        <taxon>Fundulus</taxon>
    </lineage>
</organism>
<keyword evidence="8" id="KW-0732">Signal</keyword>
<sequence>MRTCSVLPTVILLLTFTCLDKISASPFITVRYKYLNSSFLTFTQMPFDIRENNYPVPIRCRFCCGCCLMSVCGLCCE</sequence>
<accession>A0A3Q2QHX5</accession>
<proteinExistence type="inferred from homology"/>
<dbReference type="Ensembl" id="ENSFHET00000003410.1">
    <property type="protein sequence ID" value="ENSFHEP00000026167.1"/>
    <property type="gene ID" value="ENSFHEG00000008840.1"/>
</dbReference>
<protein>
    <recommendedName>
        <fullName evidence="11">Hepcidin</fullName>
    </recommendedName>
</protein>
<keyword evidence="5" id="KW-0372">Hormone</keyword>
<dbReference type="GO" id="GO:0006879">
    <property type="term" value="P:intracellular iron ion homeostasis"/>
    <property type="evidence" value="ECO:0007669"/>
    <property type="project" value="InterPro"/>
</dbReference>
<reference evidence="9" key="1">
    <citation type="submission" date="2025-08" db="UniProtKB">
        <authorList>
            <consortium name="Ensembl"/>
        </authorList>
    </citation>
    <scope>IDENTIFICATION</scope>
</reference>
<evidence type="ECO:0000313" key="9">
    <source>
        <dbReference type="Ensembl" id="ENSFHEP00000026167.1"/>
    </source>
</evidence>
<dbReference type="GeneTree" id="ENSGT01140000286745"/>
<keyword evidence="6" id="KW-0044">Antibiotic</keyword>
<feature type="signal peptide" evidence="8">
    <location>
        <begin position="1"/>
        <end position="24"/>
    </location>
</feature>
<reference evidence="9" key="2">
    <citation type="submission" date="2025-09" db="UniProtKB">
        <authorList>
            <consortium name="Ensembl"/>
        </authorList>
    </citation>
    <scope>IDENTIFICATION</scope>
</reference>
<evidence type="ECO:0000256" key="1">
    <source>
        <dbReference type="ARBA" id="ARBA00004613"/>
    </source>
</evidence>
<dbReference type="Pfam" id="PF06446">
    <property type="entry name" value="Hepcidin"/>
    <property type="match status" value="1"/>
</dbReference>
<evidence type="ECO:0000256" key="2">
    <source>
        <dbReference type="ARBA" id="ARBA00008022"/>
    </source>
</evidence>
<name>A0A3Q2QHX5_FUNHE</name>
<dbReference type="GO" id="GO:0005179">
    <property type="term" value="F:hormone activity"/>
    <property type="evidence" value="ECO:0007669"/>
    <property type="project" value="UniProtKB-KW"/>
</dbReference>
<dbReference type="Proteomes" id="UP000265000">
    <property type="component" value="Unplaced"/>
</dbReference>
<comment type="similarity">
    <text evidence="2">Belongs to the hepcidin family.</text>
</comment>
<keyword evidence="7" id="KW-1015">Disulfide bond</keyword>
<feature type="chain" id="PRO_5018703587" description="Hepcidin" evidence="8">
    <location>
        <begin position="25"/>
        <end position="77"/>
    </location>
</feature>
<evidence type="ECO:0000256" key="7">
    <source>
        <dbReference type="ARBA" id="ARBA00023157"/>
    </source>
</evidence>
<evidence type="ECO:0000256" key="3">
    <source>
        <dbReference type="ARBA" id="ARBA00022525"/>
    </source>
</evidence>